<evidence type="ECO:0000313" key="1">
    <source>
        <dbReference type="EMBL" id="KAI3711762.1"/>
    </source>
</evidence>
<evidence type="ECO:0000313" key="2">
    <source>
        <dbReference type="Proteomes" id="UP001056120"/>
    </source>
</evidence>
<accession>A0ACB9API0</accession>
<keyword evidence="2" id="KW-1185">Reference proteome</keyword>
<reference evidence="2" key="1">
    <citation type="journal article" date="2022" name="Mol. Ecol. Resour.">
        <title>The genomes of chicory, endive, great burdock and yacon provide insights into Asteraceae palaeo-polyploidization history and plant inulin production.</title>
        <authorList>
            <person name="Fan W."/>
            <person name="Wang S."/>
            <person name="Wang H."/>
            <person name="Wang A."/>
            <person name="Jiang F."/>
            <person name="Liu H."/>
            <person name="Zhao H."/>
            <person name="Xu D."/>
            <person name="Zhang Y."/>
        </authorList>
    </citation>
    <scope>NUCLEOTIDE SEQUENCE [LARGE SCALE GENOMIC DNA]</scope>
    <source>
        <strain evidence="2">cv. Yunnan</strain>
    </source>
</reference>
<dbReference type="Proteomes" id="UP001056120">
    <property type="component" value="Linkage Group LG24"/>
</dbReference>
<organism evidence="1 2">
    <name type="scientific">Smallanthus sonchifolius</name>
    <dbReference type="NCBI Taxonomy" id="185202"/>
    <lineage>
        <taxon>Eukaryota</taxon>
        <taxon>Viridiplantae</taxon>
        <taxon>Streptophyta</taxon>
        <taxon>Embryophyta</taxon>
        <taxon>Tracheophyta</taxon>
        <taxon>Spermatophyta</taxon>
        <taxon>Magnoliopsida</taxon>
        <taxon>eudicotyledons</taxon>
        <taxon>Gunneridae</taxon>
        <taxon>Pentapetalae</taxon>
        <taxon>asterids</taxon>
        <taxon>campanulids</taxon>
        <taxon>Asterales</taxon>
        <taxon>Asteraceae</taxon>
        <taxon>Asteroideae</taxon>
        <taxon>Heliantheae alliance</taxon>
        <taxon>Millerieae</taxon>
        <taxon>Smallanthus</taxon>
    </lineage>
</organism>
<name>A0ACB9API0_9ASTR</name>
<reference evidence="1 2" key="2">
    <citation type="journal article" date="2022" name="Mol. Ecol. Resour.">
        <title>The genomes of chicory, endive, great burdock and yacon provide insights into Asteraceae paleo-polyploidization history and plant inulin production.</title>
        <authorList>
            <person name="Fan W."/>
            <person name="Wang S."/>
            <person name="Wang H."/>
            <person name="Wang A."/>
            <person name="Jiang F."/>
            <person name="Liu H."/>
            <person name="Zhao H."/>
            <person name="Xu D."/>
            <person name="Zhang Y."/>
        </authorList>
    </citation>
    <scope>NUCLEOTIDE SEQUENCE [LARGE SCALE GENOMIC DNA]</scope>
    <source>
        <strain evidence="2">cv. Yunnan</strain>
        <tissue evidence="1">Leaves</tissue>
    </source>
</reference>
<protein>
    <submittedName>
        <fullName evidence="1">Uncharacterized protein</fullName>
    </submittedName>
</protein>
<comment type="caution">
    <text evidence="1">The sequence shown here is derived from an EMBL/GenBank/DDBJ whole genome shotgun (WGS) entry which is preliminary data.</text>
</comment>
<dbReference type="EMBL" id="CM042041">
    <property type="protein sequence ID" value="KAI3711762.1"/>
    <property type="molecule type" value="Genomic_DNA"/>
</dbReference>
<proteinExistence type="predicted"/>
<gene>
    <name evidence="1" type="ORF">L1987_70307</name>
</gene>
<sequence>MLYISRWAGCGEEHKRFVEKCILCDKDLSCSPNGVDRADDEYKYRIKYVPQILPAVDILPCGHAIHTECSKHVMSVESNVPQCISCLSMP</sequence>